<dbReference type="Pfam" id="PF00030">
    <property type="entry name" value="Crystall"/>
    <property type="match status" value="6"/>
</dbReference>
<feature type="compositionally biased region" description="Pro residues" evidence="3">
    <location>
        <begin position="593"/>
        <end position="602"/>
    </location>
</feature>
<dbReference type="SUPFAM" id="SSF49695">
    <property type="entry name" value="gamma-Crystallin-like"/>
    <property type="match status" value="3"/>
</dbReference>
<feature type="domain" description="Beta/gamma crystallin 'Greek key'" evidence="4">
    <location>
        <begin position="913"/>
        <end position="956"/>
    </location>
</feature>
<feature type="compositionally biased region" description="Pro residues" evidence="3">
    <location>
        <begin position="610"/>
        <end position="628"/>
    </location>
</feature>
<feature type="compositionally biased region" description="Pro residues" evidence="3">
    <location>
        <begin position="529"/>
        <end position="545"/>
    </location>
</feature>
<dbReference type="Proteomes" id="UP000002279">
    <property type="component" value="Unplaced"/>
</dbReference>
<dbReference type="PROSITE" id="PS50915">
    <property type="entry name" value="CRYSTALLIN_BETA_GAMMA"/>
    <property type="match status" value="7"/>
</dbReference>
<dbReference type="Ensembl" id="ENSOANT00000059354.1">
    <property type="protein sequence ID" value="ENSOANP00000047699.1"/>
    <property type="gene ID" value="ENSOANG00000040174.1"/>
</dbReference>
<feature type="compositionally biased region" description="Polar residues" evidence="3">
    <location>
        <begin position="212"/>
        <end position="222"/>
    </location>
</feature>
<dbReference type="PANTHER" id="PTHR11818:SF50">
    <property type="entry name" value="BETA_GAMMA CRYSTALLIN DOMAIN-CONTAINING PROTEIN 2"/>
    <property type="match status" value="1"/>
</dbReference>
<evidence type="ECO:0000256" key="3">
    <source>
        <dbReference type="SAM" id="MobiDB-lite"/>
    </source>
</evidence>
<dbReference type="InterPro" id="IPR001064">
    <property type="entry name" value="Beta/gamma_crystallin"/>
</dbReference>
<feature type="domain" description="Beta/gamma crystallin 'Greek key'" evidence="4">
    <location>
        <begin position="1278"/>
        <end position="1321"/>
    </location>
</feature>
<feature type="compositionally biased region" description="Pro residues" evidence="3">
    <location>
        <begin position="553"/>
        <end position="571"/>
    </location>
</feature>
<keyword evidence="2" id="KW-0677">Repeat</keyword>
<feature type="domain" description="Beta/gamma crystallin 'Greek key'" evidence="4">
    <location>
        <begin position="1193"/>
        <end position="1235"/>
    </location>
</feature>
<dbReference type="PANTHER" id="PTHR11818">
    <property type="entry name" value="BETA/GAMMA CRYSTALLIN"/>
    <property type="match status" value="1"/>
</dbReference>
<evidence type="ECO:0000313" key="5">
    <source>
        <dbReference type="Ensembl" id="ENSOANP00000047699.1"/>
    </source>
</evidence>
<comment type="similarity">
    <text evidence="1">Belongs to the beta/gamma-crystallin family.</text>
</comment>
<reference evidence="5" key="1">
    <citation type="submission" date="2025-08" db="UniProtKB">
        <authorList>
            <consortium name="Ensembl"/>
        </authorList>
    </citation>
    <scope>IDENTIFICATION</scope>
    <source>
        <strain evidence="5">Glennie</strain>
    </source>
</reference>
<evidence type="ECO:0000256" key="1">
    <source>
        <dbReference type="ARBA" id="ARBA00009646"/>
    </source>
</evidence>
<feature type="compositionally biased region" description="Pro residues" evidence="3">
    <location>
        <begin position="468"/>
        <end position="483"/>
    </location>
</feature>
<dbReference type="InterPro" id="IPR050252">
    <property type="entry name" value="Beta/Gamma-Crystallin"/>
</dbReference>
<evidence type="ECO:0000259" key="4">
    <source>
        <dbReference type="PROSITE" id="PS50915"/>
    </source>
</evidence>
<keyword evidence="6" id="KW-1185">Reference proteome</keyword>
<feature type="region of interest" description="Disordered" evidence="3">
    <location>
        <begin position="972"/>
        <end position="993"/>
    </location>
</feature>
<feature type="domain" description="Beta/gamma crystallin 'Greek key'" evidence="4">
    <location>
        <begin position="1368"/>
        <end position="1409"/>
    </location>
</feature>
<organism evidence="5 6">
    <name type="scientific">Ornithorhynchus anatinus</name>
    <name type="common">Duckbill platypus</name>
    <dbReference type="NCBI Taxonomy" id="9258"/>
    <lineage>
        <taxon>Eukaryota</taxon>
        <taxon>Metazoa</taxon>
        <taxon>Chordata</taxon>
        <taxon>Craniata</taxon>
        <taxon>Vertebrata</taxon>
        <taxon>Euteleostomi</taxon>
        <taxon>Mammalia</taxon>
        <taxon>Monotremata</taxon>
        <taxon>Ornithorhynchidae</taxon>
        <taxon>Ornithorhynchus</taxon>
    </lineage>
</organism>
<proteinExistence type="inferred from homology"/>
<dbReference type="FunCoup" id="A0A6I8P412">
    <property type="interactions" value="29"/>
</dbReference>
<dbReference type="Gene3D" id="2.80.10.50">
    <property type="match status" value="1"/>
</dbReference>
<protein>
    <recommendedName>
        <fullName evidence="4">Beta/gamma crystallin 'Greek key' domain-containing protein</fullName>
    </recommendedName>
</protein>
<feature type="domain" description="Beta/gamma crystallin 'Greek key'" evidence="4">
    <location>
        <begin position="1003"/>
        <end position="1045"/>
    </location>
</feature>
<feature type="domain" description="Beta/gamma crystallin 'Greek key'" evidence="4">
    <location>
        <begin position="1057"/>
        <end position="1102"/>
    </location>
</feature>
<dbReference type="SUPFAM" id="SSF50370">
    <property type="entry name" value="Ricin B-like lectins"/>
    <property type="match status" value="1"/>
</dbReference>
<gene>
    <name evidence="5" type="primary">CRYBG2</name>
</gene>
<sequence length="1545" mass="164052">MEEAAEAAGPAAAVDRRVASATLTWRQRPPGPGREEVRHRLHKVSLVSGGVDGGPGPGTEAGVRPPSVYEYSRHREVVNGVTTKDEESESYRGPQGEEPQGTLARDPSPDPRRKFLSHGPIFSKMFTPLPKGKKPTGHPETGGDGGAPAQRAPGHDASGPEIGSQAEPPGAGTWGAGRGIPRSLNPALGCQAERRVTRTVRTTTIAGAQMESHVSTSVTSSPAPAGGLPRGRHVSRTVRTLTVVTPQPGAPAARPSSPGRLPRSPSRSQALEIISTLVPGAPPDPGPTKPGGPASPHGTRPSRLPRAVACPAEGGSRPPSSRGAAGHSEGAGGVVPVIVVLPPPEAPGVAGREEGGDEPEAAGETAAGRTDVDADPGACSRKGANSTRGVVSARDQPREVRRSAAKSRGGPSGSPLVGSAPQKRGQTPREDGPRETEAQISPGGGGGPSPTGPEDVEPPCSPETSPRSPTPIDRPPRASPPTPATCSKGANSSPPPSAGSPRSSTPPHTDQPRGVSPPSPAAQTQEVSPPAPTADPQEGSPPPGTVHPQEASPTPPAAGPQEGSPPSPSAPHPGENEAPDPASGSTTERLPGPSDPLAPAPAGPSASAPTGPPATAPKEPPAPTPAGPPVTGSQQEVVAADDEAALTADLELFVDTLRSMETPEILRTHKLPRAPRSSYLAVYATLPAIEEDQAGPQSFNPHASVGPVGQEREPVDPEEPEEPENPYLSDDEKLQRRQKAQGAQQPFVWESRPLRPAQENPSPLEMMKRHTAAAADRTGEPGGPARFPSRLGSSILFGSLQAPGEGGPGSEPPPTLGAKLSALQPHKVPALKKSPGQMPLLSDGQEPRKSVPPPAKAWSYKKKEQGKLNPRPGKIVLFSEPGFRGTRREIWGDVADATSWPLCQAISMRVVRGGWVMYEEPQFRGRKLALVEGDVELAEPWGPRSPARIGSLRRVVTDYSIPEISLFTEEAGGGTQVTLTGPSDDPRGQGPPLPGASIIVSAGLWLLYSKPSFAGHPHVLEPGNYPNPEAWGGSEPHVGSLQPVRLGCPTVEKSGEPKAVVFEGPNFEGPSWAVSRDIYHLRKPEDEQSPRVATAGSLRILGGCWVGYEKEGFRGHQYLLEEGDYPDWTSWGGFDEALASLRLIRTDLADPAVVLFEAMDFEDGPSVELSEALPDVELANYGPVTQSIHVLSGVWVAYEHVDFSGEQFVLEKGVYRNCDDWGSGSAAPVSLQVGEHNLHFLSKIQLFSGPDFLGEQVSFQDDQPALPFQPQSCRVHGGSWILFDETEFEGDQHMLSEGEYPTLTAMGYFASATPRSLRKVPVHFSEPSIFLHGLECFEGKEIELNHEVRSLQAEGFNNHVLSVRVKGGVWVLCEHSDFRGRQWVLDCTEITNWLTFSGTQKIGSLYPIKQRRVYFRLRNEETGGFLSVPEDVEDMKAGRVVVSELQDKSSFVWYYEEGLLKNQAAPTMSLQVIGPPSQGSKVVLWADSRMPRQTWTIEAGGRVSSQMFQDKILDVKGGRTFDRDHAVLWDASDERPSQIWDVQVL</sequence>
<dbReference type="PROSITE" id="PS50231">
    <property type="entry name" value="RICIN_B_LECTIN"/>
    <property type="match status" value="1"/>
</dbReference>
<name>A0A6I8P412_ORNAN</name>
<dbReference type="Bgee" id="ENSOANG00000040174">
    <property type="expression patterns" value="Expressed in liver and 2 other cell types or tissues"/>
</dbReference>
<dbReference type="InterPro" id="IPR035992">
    <property type="entry name" value="Ricin_B-like_lectins"/>
</dbReference>
<dbReference type="InParanoid" id="A0A6I8P412"/>
<dbReference type="GeneTree" id="ENSGT00940000157740"/>
<feature type="compositionally biased region" description="Gly residues" evidence="3">
    <location>
        <begin position="50"/>
        <end position="59"/>
    </location>
</feature>
<accession>A0A6I8P412</accession>
<feature type="domain" description="Beta/gamma crystallin 'Greek key'" evidence="4">
    <location>
        <begin position="1103"/>
        <end position="1145"/>
    </location>
</feature>
<dbReference type="PRINTS" id="PR01367">
    <property type="entry name" value="BGCRYSTALLIN"/>
</dbReference>
<feature type="compositionally biased region" description="Basic and acidic residues" evidence="3">
    <location>
        <begin position="427"/>
        <end position="437"/>
    </location>
</feature>
<feature type="compositionally biased region" description="Low complexity" evidence="3">
    <location>
        <begin position="237"/>
        <end position="269"/>
    </location>
</feature>
<feature type="region of interest" description="Disordered" evidence="3">
    <location>
        <begin position="46"/>
        <end position="643"/>
    </location>
</feature>
<dbReference type="InterPro" id="IPR011024">
    <property type="entry name" value="G_crystallin-like"/>
</dbReference>
<evidence type="ECO:0000313" key="6">
    <source>
        <dbReference type="Proteomes" id="UP000002279"/>
    </source>
</evidence>
<dbReference type="Gene3D" id="2.60.20.10">
    <property type="entry name" value="Crystallins"/>
    <property type="match status" value="6"/>
</dbReference>
<dbReference type="OMA" id="WVAYEKV"/>
<reference evidence="5" key="2">
    <citation type="submission" date="2025-09" db="UniProtKB">
        <authorList>
            <consortium name="Ensembl"/>
        </authorList>
    </citation>
    <scope>IDENTIFICATION</scope>
    <source>
        <strain evidence="5">Glennie</strain>
    </source>
</reference>
<evidence type="ECO:0000256" key="2">
    <source>
        <dbReference type="ARBA" id="ARBA00022737"/>
    </source>
</evidence>
<feature type="compositionally biased region" description="Pro residues" evidence="3">
    <location>
        <begin position="280"/>
        <end position="290"/>
    </location>
</feature>
<feature type="compositionally biased region" description="Low complexity" evidence="3">
    <location>
        <begin position="629"/>
        <end position="638"/>
    </location>
</feature>
<dbReference type="SMART" id="SM00247">
    <property type="entry name" value="XTALbg"/>
    <property type="match status" value="6"/>
</dbReference>
<feature type="region of interest" description="Disordered" evidence="3">
    <location>
        <begin position="692"/>
        <end position="873"/>
    </location>
</feature>